<dbReference type="AlphaFoldDB" id="A0A919W8Q7"/>
<keyword evidence="2" id="KW-1185">Reference proteome</keyword>
<gene>
    <name evidence="1" type="ORF">Ato02nite_069140</name>
</gene>
<organism evidence="1 2">
    <name type="scientific">Paractinoplanes toevensis</name>
    <dbReference type="NCBI Taxonomy" id="571911"/>
    <lineage>
        <taxon>Bacteria</taxon>
        <taxon>Bacillati</taxon>
        <taxon>Actinomycetota</taxon>
        <taxon>Actinomycetes</taxon>
        <taxon>Micromonosporales</taxon>
        <taxon>Micromonosporaceae</taxon>
        <taxon>Paractinoplanes</taxon>
    </lineage>
</organism>
<comment type="caution">
    <text evidence="1">The sequence shown here is derived from an EMBL/GenBank/DDBJ whole genome shotgun (WGS) entry which is preliminary data.</text>
</comment>
<evidence type="ECO:0000313" key="1">
    <source>
        <dbReference type="EMBL" id="GIM95121.1"/>
    </source>
</evidence>
<name>A0A919W8Q7_9ACTN</name>
<dbReference type="Proteomes" id="UP000677082">
    <property type="component" value="Unassembled WGS sequence"/>
</dbReference>
<protein>
    <submittedName>
        <fullName evidence="1">Uncharacterized protein</fullName>
    </submittedName>
</protein>
<evidence type="ECO:0000313" key="2">
    <source>
        <dbReference type="Proteomes" id="UP000677082"/>
    </source>
</evidence>
<proteinExistence type="predicted"/>
<reference evidence="1 2" key="1">
    <citation type="submission" date="2021-03" db="EMBL/GenBank/DDBJ databases">
        <title>Whole genome shotgun sequence of Actinoplanes toevensis NBRC 105298.</title>
        <authorList>
            <person name="Komaki H."/>
            <person name="Tamura T."/>
        </authorList>
    </citation>
    <scope>NUCLEOTIDE SEQUENCE [LARGE SCALE GENOMIC DNA]</scope>
    <source>
        <strain evidence="1 2">NBRC 105298</strain>
    </source>
</reference>
<accession>A0A919W8Q7</accession>
<dbReference type="EMBL" id="BOQN01000088">
    <property type="protein sequence ID" value="GIM95121.1"/>
    <property type="molecule type" value="Genomic_DNA"/>
</dbReference>
<sequence length="225" mass="25450">MSIPTWTDEGLGTMKRAALWLVQEVGEGNTFTKGQLRDAFPDVAQIDRRMRDLRDFGWKIDTNREDIGLDPNEQRFAQRGIPVWEPGKATRSGAATITSNQRREILARDGYLCRSCGIGPGDKYPGTEMTSQLDVARRKVRMEDGRHEVRLVVECNRCRVGGGRNQAANLGDLLSRIGKLPMIEKRMLAGWVDRDSRTFSAVEQIWADYRTLPQEARESVREALA</sequence>